<evidence type="ECO:0000256" key="2">
    <source>
        <dbReference type="ARBA" id="ARBA00022723"/>
    </source>
</evidence>
<dbReference type="Proteomes" id="UP000274756">
    <property type="component" value="Unassembled WGS sequence"/>
</dbReference>
<dbReference type="InterPro" id="IPR050532">
    <property type="entry name" value="Globin-like_OT"/>
</dbReference>
<dbReference type="AlphaFoldDB" id="A0A0N4UM41"/>
<dbReference type="WBParaSite" id="DME_0000889401-mRNA-1">
    <property type="protein sequence ID" value="DME_0000889401-mRNA-1"/>
    <property type="gene ID" value="DME_0000889401"/>
</dbReference>
<evidence type="ECO:0000256" key="4">
    <source>
        <dbReference type="RuleBase" id="RU000356"/>
    </source>
</evidence>
<keyword evidence="3" id="KW-0408">Iron</keyword>
<protein>
    <submittedName>
        <fullName evidence="9">GLOBIN domain-containing protein</fullName>
    </submittedName>
</protein>
<dbReference type="GO" id="GO:0046872">
    <property type="term" value="F:metal ion binding"/>
    <property type="evidence" value="ECO:0007669"/>
    <property type="project" value="UniProtKB-KW"/>
</dbReference>
<keyword evidence="1 4" id="KW-0349">Heme</keyword>
<dbReference type="OrthoDB" id="6344802at2759"/>
<dbReference type="InterPro" id="IPR009050">
    <property type="entry name" value="Globin-like_sf"/>
</dbReference>
<evidence type="ECO:0000259" key="5">
    <source>
        <dbReference type="Pfam" id="PF00042"/>
    </source>
</evidence>
<dbReference type="EMBL" id="UYYG01000077">
    <property type="protein sequence ID" value="VDN52767.1"/>
    <property type="molecule type" value="Genomic_DNA"/>
</dbReference>
<dbReference type="Gene3D" id="1.10.490.10">
    <property type="entry name" value="Globins"/>
    <property type="match status" value="1"/>
</dbReference>
<feature type="domain" description="Globin" evidence="5">
    <location>
        <begin position="62"/>
        <end position="181"/>
    </location>
</feature>
<evidence type="ECO:0000313" key="8">
    <source>
        <dbReference type="Proteomes" id="UP000274756"/>
    </source>
</evidence>
<keyword evidence="2" id="KW-0479">Metal-binding</keyword>
<reference evidence="9" key="1">
    <citation type="submission" date="2017-02" db="UniProtKB">
        <authorList>
            <consortium name="WormBaseParasite"/>
        </authorList>
    </citation>
    <scope>IDENTIFICATION</scope>
</reference>
<dbReference type="GO" id="GO:0019825">
    <property type="term" value="F:oxygen binding"/>
    <property type="evidence" value="ECO:0007669"/>
    <property type="project" value="InterPro"/>
</dbReference>
<name>A0A0N4UM41_DRAME</name>
<evidence type="ECO:0000256" key="1">
    <source>
        <dbReference type="ARBA" id="ARBA00022617"/>
    </source>
</evidence>
<dbReference type="InterPro" id="IPR000971">
    <property type="entry name" value="Globin"/>
</dbReference>
<evidence type="ECO:0000313" key="9">
    <source>
        <dbReference type="WBParaSite" id="DME_0000889401-mRNA-1"/>
    </source>
</evidence>
<keyword evidence="8" id="KW-1185">Reference proteome</keyword>
<reference evidence="6 8" key="2">
    <citation type="submission" date="2018-11" db="EMBL/GenBank/DDBJ databases">
        <authorList>
            <consortium name="Pathogen Informatics"/>
        </authorList>
    </citation>
    <scope>NUCLEOTIDE SEQUENCE [LARGE SCALE GENOMIC DNA]</scope>
</reference>
<sequence>MGSGSSAQAQKQQIETKRAVADETIETKCDPRLPYANFRELFTLKNYWKTIRRNDKDCAKTMFAQYLKENADKKALYPKLKNVDAGTISSATNDPGFEAVAAAYLKVFDDVITAVEEKPADVTDACARLNSIGKMHRAKVSGMDGSQFQAMEEPFLHMVNEILQDRYNDKAESLFRKFYQFCIKHMLEGFNS</sequence>
<keyword evidence="4" id="KW-0561">Oxygen transport</keyword>
<evidence type="ECO:0000313" key="7">
    <source>
        <dbReference type="Proteomes" id="UP000038040"/>
    </source>
</evidence>
<accession>A0A0N4UM41</accession>
<dbReference type="Pfam" id="PF00042">
    <property type="entry name" value="Globin"/>
    <property type="match status" value="1"/>
</dbReference>
<dbReference type="InterPro" id="IPR012292">
    <property type="entry name" value="Globin/Proto"/>
</dbReference>
<organism evidence="7 9">
    <name type="scientific">Dracunculus medinensis</name>
    <name type="common">Guinea worm</name>
    <dbReference type="NCBI Taxonomy" id="318479"/>
    <lineage>
        <taxon>Eukaryota</taxon>
        <taxon>Metazoa</taxon>
        <taxon>Ecdysozoa</taxon>
        <taxon>Nematoda</taxon>
        <taxon>Chromadorea</taxon>
        <taxon>Rhabditida</taxon>
        <taxon>Spirurina</taxon>
        <taxon>Dracunculoidea</taxon>
        <taxon>Dracunculidae</taxon>
        <taxon>Dracunculus</taxon>
    </lineage>
</organism>
<dbReference type="PANTHER" id="PTHR46458">
    <property type="entry name" value="BLR2807 PROTEIN"/>
    <property type="match status" value="1"/>
</dbReference>
<dbReference type="SUPFAM" id="SSF46458">
    <property type="entry name" value="Globin-like"/>
    <property type="match status" value="1"/>
</dbReference>
<dbReference type="PANTHER" id="PTHR46458:SF5">
    <property type="entry name" value="GLOBIN FAMILY PROFILE DOMAIN-CONTAINING PROTEIN"/>
    <property type="match status" value="1"/>
</dbReference>
<dbReference type="GO" id="GO:0005344">
    <property type="term" value="F:oxygen carrier activity"/>
    <property type="evidence" value="ECO:0007669"/>
    <property type="project" value="UniProtKB-KW"/>
</dbReference>
<keyword evidence="4" id="KW-0813">Transport</keyword>
<evidence type="ECO:0000313" key="6">
    <source>
        <dbReference type="EMBL" id="VDN52767.1"/>
    </source>
</evidence>
<evidence type="ECO:0000256" key="3">
    <source>
        <dbReference type="ARBA" id="ARBA00023004"/>
    </source>
</evidence>
<dbReference type="Proteomes" id="UP000038040">
    <property type="component" value="Unplaced"/>
</dbReference>
<proteinExistence type="inferred from homology"/>
<comment type="similarity">
    <text evidence="4">Belongs to the globin family.</text>
</comment>
<gene>
    <name evidence="6" type="ORF">DME_LOCUS2740</name>
</gene>
<dbReference type="GO" id="GO:0020037">
    <property type="term" value="F:heme binding"/>
    <property type="evidence" value="ECO:0007669"/>
    <property type="project" value="InterPro"/>
</dbReference>